<organism evidence="1 2">
    <name type="scientific">Microscilla marina ATCC 23134</name>
    <dbReference type="NCBI Taxonomy" id="313606"/>
    <lineage>
        <taxon>Bacteria</taxon>
        <taxon>Pseudomonadati</taxon>
        <taxon>Bacteroidota</taxon>
        <taxon>Cytophagia</taxon>
        <taxon>Cytophagales</taxon>
        <taxon>Microscillaceae</taxon>
        <taxon>Microscilla</taxon>
    </lineage>
</organism>
<comment type="caution">
    <text evidence="1">The sequence shown here is derived from an EMBL/GenBank/DDBJ whole genome shotgun (WGS) entry which is preliminary data.</text>
</comment>
<evidence type="ECO:0000313" key="1">
    <source>
        <dbReference type="EMBL" id="EAY26998.1"/>
    </source>
</evidence>
<dbReference type="EMBL" id="AAWS01000027">
    <property type="protein sequence ID" value="EAY26998.1"/>
    <property type="molecule type" value="Genomic_DNA"/>
</dbReference>
<reference evidence="1 2" key="1">
    <citation type="submission" date="2007-01" db="EMBL/GenBank/DDBJ databases">
        <authorList>
            <person name="Haygood M."/>
            <person name="Podell S."/>
            <person name="Anderson C."/>
            <person name="Hopkinson B."/>
            <person name="Roe K."/>
            <person name="Barbeau K."/>
            <person name="Gaasterland T."/>
            <person name="Ferriera S."/>
            <person name="Johnson J."/>
            <person name="Kravitz S."/>
            <person name="Beeson K."/>
            <person name="Sutton G."/>
            <person name="Rogers Y.-H."/>
            <person name="Friedman R."/>
            <person name="Frazier M."/>
            <person name="Venter J.C."/>
        </authorList>
    </citation>
    <scope>NUCLEOTIDE SEQUENCE [LARGE SCALE GENOMIC DNA]</scope>
    <source>
        <strain evidence="1 2">ATCC 23134</strain>
    </source>
</reference>
<protein>
    <submittedName>
        <fullName evidence="1">Uncharacterized protein</fullName>
    </submittedName>
</protein>
<dbReference type="AlphaFoldDB" id="A1ZRA8"/>
<dbReference type="Proteomes" id="UP000004095">
    <property type="component" value="Unassembled WGS sequence"/>
</dbReference>
<evidence type="ECO:0000313" key="2">
    <source>
        <dbReference type="Proteomes" id="UP000004095"/>
    </source>
</evidence>
<gene>
    <name evidence="1" type="ORF">M23134_04678</name>
</gene>
<sequence>MDCGLVFRAKQAIVTPQADGNLRRLIYMMGQFSRAKACYLLGQLTGQGKKEGKELLENTTLNDIKTSG</sequence>
<keyword evidence="2" id="KW-1185">Reference proteome</keyword>
<accession>A1ZRA8</accession>
<proteinExistence type="predicted"/>
<name>A1ZRA8_MICM2</name>